<proteinExistence type="inferred from homology"/>
<accession>A0A1G6ZSQ3</accession>
<feature type="transmembrane region" description="Helical" evidence="7">
    <location>
        <begin position="217"/>
        <end position="242"/>
    </location>
</feature>
<evidence type="ECO:0000256" key="2">
    <source>
        <dbReference type="ARBA" id="ARBA00008034"/>
    </source>
</evidence>
<dbReference type="RefSeq" id="WP_091792341.1">
    <property type="nucleotide sequence ID" value="NZ_FNAF01000015.1"/>
</dbReference>
<keyword evidence="9" id="KW-1185">Reference proteome</keyword>
<feature type="transmembrane region" description="Helical" evidence="7">
    <location>
        <begin position="55"/>
        <end position="80"/>
    </location>
</feature>
<keyword evidence="3 6" id="KW-0812">Transmembrane</keyword>
<dbReference type="STRING" id="2741.SAMN04489866_11522"/>
<evidence type="ECO:0000256" key="4">
    <source>
        <dbReference type="ARBA" id="ARBA00022989"/>
    </source>
</evidence>
<evidence type="ECO:0000256" key="3">
    <source>
        <dbReference type="ARBA" id="ARBA00022692"/>
    </source>
</evidence>
<dbReference type="AlphaFoldDB" id="A0A1G6ZSQ3"/>
<evidence type="ECO:0000256" key="1">
    <source>
        <dbReference type="ARBA" id="ARBA00004141"/>
    </source>
</evidence>
<keyword evidence="4 7" id="KW-1133">Transmembrane helix</keyword>
<sequence length="273" mass="28535">MTVSALLDYDFMRRALVVGLLIALCCAVLGVPLVLRRFAMIGDGLSHTAFAAMSLALAVGWAPLSFALPVVTLASVALLYLSDRGHLKGDGAIAMIATSAMALGVTVASLSRGITADIYAYMFGSILAISPSELALSVGLSVLVLTVYALAFDRIFAVSFDEAFARAVGLKTGRYRLLLAVLTAVTVVLGLRLVGALLIGGLIIFPSAGAMHLSHTYRGVVLSAAALAVVAMLAGLVISFYADLPTGATVVLMDLVLYIICALFGLWRRRLKA</sequence>
<dbReference type="Pfam" id="PF00950">
    <property type="entry name" value="ABC-3"/>
    <property type="match status" value="1"/>
</dbReference>
<protein>
    <submittedName>
        <fullName evidence="8">Zinc transport system permease protein</fullName>
    </submittedName>
</protein>
<feature type="transmembrane region" description="Helical" evidence="7">
    <location>
        <begin position="177"/>
        <end position="205"/>
    </location>
</feature>
<dbReference type="InterPro" id="IPR037294">
    <property type="entry name" value="ABC_BtuC-like"/>
</dbReference>
<feature type="transmembrane region" description="Helical" evidence="7">
    <location>
        <begin position="15"/>
        <end position="35"/>
    </location>
</feature>
<dbReference type="PANTHER" id="PTHR30477">
    <property type="entry name" value="ABC-TRANSPORTER METAL-BINDING PROTEIN"/>
    <property type="match status" value="1"/>
</dbReference>
<feature type="transmembrane region" description="Helical" evidence="7">
    <location>
        <begin position="92"/>
        <end position="114"/>
    </location>
</feature>
<comment type="similarity">
    <text evidence="2 6">Belongs to the ABC-3 integral membrane protein family.</text>
</comment>
<dbReference type="GO" id="GO:0043190">
    <property type="term" value="C:ATP-binding cassette (ABC) transporter complex"/>
    <property type="evidence" value="ECO:0007669"/>
    <property type="project" value="InterPro"/>
</dbReference>
<dbReference type="EMBL" id="FNAF01000015">
    <property type="protein sequence ID" value="SDE05804.1"/>
    <property type="molecule type" value="Genomic_DNA"/>
</dbReference>
<keyword evidence="6" id="KW-0813">Transport</keyword>
<name>A0A1G6ZSQ3_PEPNI</name>
<feature type="transmembrane region" description="Helical" evidence="7">
    <location>
        <begin position="134"/>
        <end position="157"/>
    </location>
</feature>
<comment type="subcellular location">
    <subcellularLocation>
        <location evidence="6">Cell membrane</location>
        <topology evidence="6">Multi-pass membrane protein</topology>
    </subcellularLocation>
    <subcellularLocation>
        <location evidence="1">Membrane</location>
        <topology evidence="1">Multi-pass membrane protein</topology>
    </subcellularLocation>
</comment>
<dbReference type="InterPro" id="IPR001626">
    <property type="entry name" value="ABC_TroCD"/>
</dbReference>
<dbReference type="PANTHER" id="PTHR30477:SF0">
    <property type="entry name" value="METAL TRANSPORT SYSTEM MEMBRANE PROTEIN TM_0125-RELATED"/>
    <property type="match status" value="1"/>
</dbReference>
<feature type="transmembrane region" description="Helical" evidence="7">
    <location>
        <begin position="248"/>
        <end position="267"/>
    </location>
</feature>
<dbReference type="SUPFAM" id="SSF81345">
    <property type="entry name" value="ABC transporter involved in vitamin B12 uptake, BtuC"/>
    <property type="match status" value="1"/>
</dbReference>
<keyword evidence="5 7" id="KW-0472">Membrane</keyword>
<dbReference type="Proteomes" id="UP000198995">
    <property type="component" value="Unassembled WGS sequence"/>
</dbReference>
<dbReference type="GO" id="GO:0055085">
    <property type="term" value="P:transmembrane transport"/>
    <property type="evidence" value="ECO:0007669"/>
    <property type="project" value="InterPro"/>
</dbReference>
<dbReference type="GO" id="GO:0010043">
    <property type="term" value="P:response to zinc ion"/>
    <property type="evidence" value="ECO:0007669"/>
    <property type="project" value="TreeGrafter"/>
</dbReference>
<dbReference type="OrthoDB" id="9798540at2"/>
<gene>
    <name evidence="8" type="ORF">SAMN04489866_11522</name>
</gene>
<evidence type="ECO:0000313" key="8">
    <source>
        <dbReference type="EMBL" id="SDE05804.1"/>
    </source>
</evidence>
<evidence type="ECO:0000256" key="7">
    <source>
        <dbReference type="SAM" id="Phobius"/>
    </source>
</evidence>
<organism evidence="8 9">
    <name type="scientific">Peptococcus niger</name>
    <dbReference type="NCBI Taxonomy" id="2741"/>
    <lineage>
        <taxon>Bacteria</taxon>
        <taxon>Bacillati</taxon>
        <taxon>Bacillota</taxon>
        <taxon>Clostridia</taxon>
        <taxon>Eubacteriales</taxon>
        <taxon>Peptococcaceae</taxon>
        <taxon>Peptococcus</taxon>
    </lineage>
</organism>
<evidence type="ECO:0000256" key="5">
    <source>
        <dbReference type="ARBA" id="ARBA00023136"/>
    </source>
</evidence>
<reference evidence="8 9" key="1">
    <citation type="submission" date="2016-10" db="EMBL/GenBank/DDBJ databases">
        <authorList>
            <person name="de Groot N.N."/>
        </authorList>
    </citation>
    <scope>NUCLEOTIDE SEQUENCE [LARGE SCALE GENOMIC DNA]</scope>
    <source>
        <strain evidence="8 9">DSM 20475</strain>
    </source>
</reference>
<dbReference type="Gene3D" id="1.10.3470.10">
    <property type="entry name" value="ABC transporter involved in vitamin B12 uptake, BtuC"/>
    <property type="match status" value="1"/>
</dbReference>
<evidence type="ECO:0000313" key="9">
    <source>
        <dbReference type="Proteomes" id="UP000198995"/>
    </source>
</evidence>
<evidence type="ECO:0000256" key="6">
    <source>
        <dbReference type="RuleBase" id="RU003943"/>
    </source>
</evidence>